<comment type="similarity">
    <text evidence="2">Belongs to the UPF0702 family.</text>
</comment>
<dbReference type="InterPro" id="IPR023090">
    <property type="entry name" value="UPF0702_alpha/beta_dom_sf"/>
</dbReference>
<dbReference type="PANTHER" id="PTHR34582">
    <property type="entry name" value="UPF0702 TRANSMEMBRANE PROTEIN YCAP"/>
    <property type="match status" value="1"/>
</dbReference>
<evidence type="ECO:0000256" key="7">
    <source>
        <dbReference type="SAM" id="Phobius"/>
    </source>
</evidence>
<dbReference type="PANTHER" id="PTHR34582:SF6">
    <property type="entry name" value="UPF0702 TRANSMEMBRANE PROTEIN YCAP"/>
    <property type="match status" value="1"/>
</dbReference>
<reference evidence="9" key="1">
    <citation type="journal article" date="2014" name="Int. J. Syst. Evol. Microbiol.">
        <title>Complete genome sequence of Corynebacterium casei LMG S-19264T (=DSM 44701T), isolated from a smear-ripened cheese.</title>
        <authorList>
            <consortium name="US DOE Joint Genome Institute (JGI-PGF)"/>
            <person name="Walter F."/>
            <person name="Albersmeier A."/>
            <person name="Kalinowski J."/>
            <person name="Ruckert C."/>
        </authorList>
    </citation>
    <scope>NUCLEOTIDE SEQUENCE</scope>
    <source>
        <strain evidence="9">JCM 13919</strain>
    </source>
</reference>
<evidence type="ECO:0000256" key="3">
    <source>
        <dbReference type="ARBA" id="ARBA00022475"/>
    </source>
</evidence>
<dbReference type="Pfam" id="PF04239">
    <property type="entry name" value="DUF421"/>
    <property type="match status" value="1"/>
</dbReference>
<gene>
    <name evidence="9" type="ORF">GCM10007966_22160</name>
</gene>
<evidence type="ECO:0000256" key="5">
    <source>
        <dbReference type="ARBA" id="ARBA00022989"/>
    </source>
</evidence>
<comment type="caution">
    <text evidence="9">The sequence shown here is derived from an EMBL/GenBank/DDBJ whole genome shotgun (WGS) entry which is preliminary data.</text>
</comment>
<keyword evidence="6 7" id="KW-0472">Membrane</keyword>
<dbReference type="Proteomes" id="UP000630149">
    <property type="component" value="Unassembled WGS sequence"/>
</dbReference>
<evidence type="ECO:0000259" key="8">
    <source>
        <dbReference type="Pfam" id="PF04239"/>
    </source>
</evidence>
<comment type="subcellular location">
    <subcellularLocation>
        <location evidence="1">Cell membrane</location>
        <topology evidence="1">Multi-pass membrane protein</topology>
    </subcellularLocation>
</comment>
<evidence type="ECO:0000313" key="9">
    <source>
        <dbReference type="EMBL" id="GGI93155.1"/>
    </source>
</evidence>
<dbReference type="Gene3D" id="3.30.240.20">
    <property type="entry name" value="bsu07140 like domains"/>
    <property type="match status" value="1"/>
</dbReference>
<keyword evidence="5 7" id="KW-1133">Transmembrane helix</keyword>
<proteinExistence type="inferred from homology"/>
<name>A0A917K0D1_9GAMM</name>
<keyword evidence="4 7" id="KW-0812">Transmembrane</keyword>
<reference evidence="9" key="2">
    <citation type="submission" date="2020-09" db="EMBL/GenBank/DDBJ databases">
        <authorList>
            <person name="Sun Q."/>
            <person name="Ohkuma M."/>
        </authorList>
    </citation>
    <scope>NUCLEOTIDE SEQUENCE</scope>
    <source>
        <strain evidence="9">JCM 13919</strain>
    </source>
</reference>
<dbReference type="GO" id="GO:0005886">
    <property type="term" value="C:plasma membrane"/>
    <property type="evidence" value="ECO:0007669"/>
    <property type="project" value="UniProtKB-SubCell"/>
</dbReference>
<dbReference type="InterPro" id="IPR007353">
    <property type="entry name" value="DUF421"/>
</dbReference>
<dbReference type="AlphaFoldDB" id="A0A917K0D1"/>
<evidence type="ECO:0000313" key="10">
    <source>
        <dbReference type="Proteomes" id="UP000630149"/>
    </source>
</evidence>
<evidence type="ECO:0000256" key="2">
    <source>
        <dbReference type="ARBA" id="ARBA00006448"/>
    </source>
</evidence>
<dbReference type="OrthoDB" id="5652583at2"/>
<accession>A0A917K0D1</accession>
<keyword evidence="10" id="KW-1185">Reference proteome</keyword>
<feature type="transmembrane region" description="Helical" evidence="7">
    <location>
        <begin position="6"/>
        <end position="25"/>
    </location>
</feature>
<feature type="domain" description="YetF C-terminal" evidence="8">
    <location>
        <begin position="83"/>
        <end position="149"/>
    </location>
</feature>
<sequence length="150" mass="17077">METILESLKMIGIGMIIFMYAIFLLRIANTRIHLKRPFDFVIIILIGSLLSRTINGGASLIPTLCTTFVLIMLHKIFSLLSFHSDSLGNVLKGKSSLLIENGEINWKQMEESKITKEDLLEEVRKNNMLEIKKIKKAYLERDGNISVIPE</sequence>
<evidence type="ECO:0000256" key="1">
    <source>
        <dbReference type="ARBA" id="ARBA00004651"/>
    </source>
</evidence>
<organism evidence="9 10">
    <name type="scientific">Legionella impletisoli</name>
    <dbReference type="NCBI Taxonomy" id="343510"/>
    <lineage>
        <taxon>Bacteria</taxon>
        <taxon>Pseudomonadati</taxon>
        <taxon>Pseudomonadota</taxon>
        <taxon>Gammaproteobacteria</taxon>
        <taxon>Legionellales</taxon>
        <taxon>Legionellaceae</taxon>
        <taxon>Legionella</taxon>
    </lineage>
</organism>
<evidence type="ECO:0000256" key="6">
    <source>
        <dbReference type="ARBA" id="ARBA00023136"/>
    </source>
</evidence>
<evidence type="ECO:0000256" key="4">
    <source>
        <dbReference type="ARBA" id="ARBA00022692"/>
    </source>
</evidence>
<feature type="transmembrane region" description="Helical" evidence="7">
    <location>
        <begin position="37"/>
        <end position="54"/>
    </location>
</feature>
<protein>
    <recommendedName>
        <fullName evidence="8">YetF C-terminal domain-containing protein</fullName>
    </recommendedName>
</protein>
<keyword evidence="3" id="KW-1003">Cell membrane</keyword>
<dbReference type="RefSeq" id="WP_131776444.1">
    <property type="nucleotide sequence ID" value="NZ_BMOB01000015.1"/>
</dbReference>
<dbReference type="EMBL" id="BMOB01000015">
    <property type="protein sequence ID" value="GGI93155.1"/>
    <property type="molecule type" value="Genomic_DNA"/>
</dbReference>